<dbReference type="AlphaFoldDB" id="A0A151ZBD8"/>
<dbReference type="InterPro" id="IPR003368">
    <property type="entry name" value="POMP_repeat"/>
</dbReference>
<evidence type="ECO:0000256" key="6">
    <source>
        <dbReference type="ARBA" id="ARBA00023136"/>
    </source>
</evidence>
<keyword evidence="8 10" id="KW-0812">Transmembrane</keyword>
<dbReference type="Pfam" id="PF02415">
    <property type="entry name" value="Chlam_PMP"/>
    <property type="match status" value="2"/>
</dbReference>
<dbReference type="Gene3D" id="2.160.20.10">
    <property type="entry name" value="Single-stranded right-handed beta-helix, Pectin lyase-like"/>
    <property type="match status" value="1"/>
</dbReference>
<evidence type="ECO:0000256" key="4">
    <source>
        <dbReference type="ARBA" id="ARBA00022525"/>
    </source>
</evidence>
<evidence type="ECO:0000256" key="8">
    <source>
        <dbReference type="SAM" id="Phobius"/>
    </source>
</evidence>
<evidence type="ECO:0000256" key="9">
    <source>
        <dbReference type="SAM" id="SignalP"/>
    </source>
</evidence>
<keyword evidence="7" id="KW-0998">Cell outer membrane</keyword>
<sequence>MKNLLLYTIYLLISIAVCLPLTNADVNIDCSWFVDSVNGDPANTLCTSTAPCKTIFSAFSALSNTDGVKCNDTIDRYIYIASGTYKGAGNAPLFINFPYLPNQNSGFKVIVQAIDSIPASITTLPLSNGTLATVVDADGKSSLFLISFIATSRLVFIGLTFQNGVQQSGSAAIDSPMIIGSQMNEVMFINCKFLNNKSMRYGALSWGPLGGGRFENCQFTNNQAVTGHGGAIHMNNMNSRTDIINSKFLGNKAVKGGALYASLSNLVIQSTTFSNSTASADGGALFLESMTRVIGEEYWTDLTFQYNFAARGGAIYDIGCVLSYQTSTFLNNSASTNGGAITFENSVSAVNLGKFNGNTAPLGGAVYVFDPKPNDLPLVIKMTNFTDNIASQMGGAMYCDSATATLNSSNIYTNNRALTNQSSSTDYCTSTCLTTTKTCACFSGCGLPPVPVKVITDKRETKIAIGIFLPVTAVLLGIVGFLLWKTNEKKKLQKPQNLSYDEIRLNSPNYEKQVDDQDQNL</sequence>
<dbReference type="PANTHER" id="PTHR11319:SF35">
    <property type="entry name" value="OUTER MEMBRANE PROTEIN PMPC-RELATED"/>
    <property type="match status" value="1"/>
</dbReference>
<keyword evidence="4" id="KW-0964">Secreted</keyword>
<dbReference type="InParanoid" id="A0A151ZBD8"/>
<evidence type="ECO:0000256" key="2">
    <source>
        <dbReference type="ARBA" id="ARBA00004442"/>
    </source>
</evidence>
<comment type="subcellular location">
    <subcellularLocation>
        <location evidence="1">Cell envelope</location>
    </subcellularLocation>
    <subcellularLocation>
        <location evidence="2">Cell outer membrane</location>
    </subcellularLocation>
    <subcellularLocation>
        <location evidence="3">Secreted</location>
    </subcellularLocation>
</comment>
<keyword evidence="5 9" id="KW-0732">Signal</keyword>
<dbReference type="OMA" id="APYDEIR"/>
<feature type="chain" id="PRO_5007593103" evidence="9">
    <location>
        <begin position="25"/>
        <end position="521"/>
    </location>
</feature>
<accession>A0A151ZBD8</accession>
<dbReference type="NCBIfam" id="TIGR01376">
    <property type="entry name" value="POMP_repeat"/>
    <property type="match status" value="2"/>
</dbReference>
<evidence type="ECO:0000256" key="1">
    <source>
        <dbReference type="ARBA" id="ARBA00004196"/>
    </source>
</evidence>
<dbReference type="Proteomes" id="UP000076078">
    <property type="component" value="Unassembled WGS sequence"/>
</dbReference>
<proteinExistence type="predicted"/>
<keyword evidence="8" id="KW-1133">Transmembrane helix</keyword>
<dbReference type="FunCoup" id="A0A151ZBD8">
    <property type="interactions" value="22"/>
</dbReference>
<evidence type="ECO:0000313" key="10">
    <source>
        <dbReference type="EMBL" id="KYQ91245.1"/>
    </source>
</evidence>
<gene>
    <name evidence="10" type="ORF">DLAC_08175</name>
</gene>
<evidence type="ECO:0000256" key="3">
    <source>
        <dbReference type="ARBA" id="ARBA00004613"/>
    </source>
</evidence>
<dbReference type="OrthoDB" id="2018448at2759"/>
<feature type="signal peptide" evidence="9">
    <location>
        <begin position="1"/>
        <end position="24"/>
    </location>
</feature>
<dbReference type="PANTHER" id="PTHR11319">
    <property type="entry name" value="G PROTEIN-COUPLED RECEPTOR-RELATED"/>
    <property type="match status" value="1"/>
</dbReference>
<dbReference type="EMBL" id="LODT01000035">
    <property type="protein sequence ID" value="KYQ91245.1"/>
    <property type="molecule type" value="Genomic_DNA"/>
</dbReference>
<evidence type="ECO:0000313" key="11">
    <source>
        <dbReference type="Proteomes" id="UP000076078"/>
    </source>
</evidence>
<protein>
    <submittedName>
        <fullName evidence="10">Putative transmembrane protein</fullName>
    </submittedName>
</protein>
<comment type="caution">
    <text evidence="10">The sequence shown here is derived from an EMBL/GenBank/DDBJ whole genome shotgun (WGS) entry which is preliminary data.</text>
</comment>
<keyword evidence="11" id="KW-1185">Reference proteome</keyword>
<evidence type="ECO:0000256" key="5">
    <source>
        <dbReference type="ARBA" id="ARBA00022729"/>
    </source>
</evidence>
<reference evidence="10 11" key="1">
    <citation type="submission" date="2015-12" db="EMBL/GenBank/DDBJ databases">
        <title>Dictyostelia acquired genes for synthesis and detection of signals that induce cell-type specialization by lateral gene transfer from prokaryotes.</title>
        <authorList>
            <person name="Gloeckner G."/>
            <person name="Schaap P."/>
        </authorList>
    </citation>
    <scope>NUCLEOTIDE SEQUENCE [LARGE SCALE GENOMIC DNA]</scope>
    <source>
        <strain evidence="10 11">TK</strain>
    </source>
</reference>
<dbReference type="InterPro" id="IPR011050">
    <property type="entry name" value="Pectin_lyase_fold/virulence"/>
</dbReference>
<organism evidence="10 11">
    <name type="scientific">Tieghemostelium lacteum</name>
    <name type="common">Slime mold</name>
    <name type="synonym">Dictyostelium lacteum</name>
    <dbReference type="NCBI Taxonomy" id="361077"/>
    <lineage>
        <taxon>Eukaryota</taxon>
        <taxon>Amoebozoa</taxon>
        <taxon>Evosea</taxon>
        <taxon>Eumycetozoa</taxon>
        <taxon>Dictyostelia</taxon>
        <taxon>Dictyosteliales</taxon>
        <taxon>Raperosteliaceae</taxon>
        <taxon>Tieghemostelium</taxon>
    </lineage>
</organism>
<dbReference type="GO" id="GO:0005576">
    <property type="term" value="C:extracellular region"/>
    <property type="evidence" value="ECO:0007669"/>
    <property type="project" value="UniProtKB-SubCell"/>
</dbReference>
<evidence type="ECO:0000256" key="7">
    <source>
        <dbReference type="ARBA" id="ARBA00023237"/>
    </source>
</evidence>
<name>A0A151ZBD8_TIELA</name>
<dbReference type="InterPro" id="IPR012334">
    <property type="entry name" value="Pectin_lyas_fold"/>
</dbReference>
<feature type="transmembrane region" description="Helical" evidence="8">
    <location>
        <begin position="463"/>
        <end position="484"/>
    </location>
</feature>
<keyword evidence="6 8" id="KW-0472">Membrane</keyword>
<dbReference type="SUPFAM" id="SSF51126">
    <property type="entry name" value="Pectin lyase-like"/>
    <property type="match status" value="1"/>
</dbReference>